<protein>
    <recommendedName>
        <fullName evidence="4">Lipoprotein</fullName>
    </recommendedName>
</protein>
<gene>
    <name evidence="2" type="ORF">SG34_019270</name>
</gene>
<name>A0AAE9Z1J3_9GAMM</name>
<evidence type="ECO:0000313" key="3">
    <source>
        <dbReference type="Proteomes" id="UP000032352"/>
    </source>
</evidence>
<dbReference type="PROSITE" id="PS51257">
    <property type="entry name" value="PROKAR_LIPOPROTEIN"/>
    <property type="match status" value="1"/>
</dbReference>
<dbReference type="KEGG" id="tvd:SG34_019270"/>
<dbReference type="RefSeq" id="WP_044842718.1">
    <property type="nucleotide sequence ID" value="NZ_CP059733.1"/>
</dbReference>
<organism evidence="2 3">
    <name type="scientific">Thalassomonas viridans</name>
    <dbReference type="NCBI Taxonomy" id="137584"/>
    <lineage>
        <taxon>Bacteria</taxon>
        <taxon>Pseudomonadati</taxon>
        <taxon>Pseudomonadota</taxon>
        <taxon>Gammaproteobacteria</taxon>
        <taxon>Alteromonadales</taxon>
        <taxon>Colwelliaceae</taxon>
        <taxon>Thalassomonas</taxon>
    </lineage>
</organism>
<reference evidence="2 3" key="1">
    <citation type="journal article" date="2015" name="Genome Announc.">
        <title>Draft Genome Sequences of Marine Isolates of Thalassomonas viridans and Thalassomonas actiniarum.</title>
        <authorList>
            <person name="Olonade I."/>
            <person name="van Zyl L.J."/>
            <person name="Trindade M."/>
        </authorList>
    </citation>
    <scope>NUCLEOTIDE SEQUENCE [LARGE SCALE GENOMIC DNA]</scope>
    <source>
        <strain evidence="2 3">XOM25</strain>
    </source>
</reference>
<reference evidence="2 3" key="2">
    <citation type="journal article" date="2022" name="Mar. Drugs">
        <title>Bioassay-Guided Fractionation Leads to the Detection of Cholic Acid Generated by the Rare Thalassomonas sp.</title>
        <authorList>
            <person name="Pheiffer F."/>
            <person name="Schneider Y.K."/>
            <person name="Hansen E.H."/>
            <person name="Andersen J.H."/>
            <person name="Isaksson J."/>
            <person name="Busche T."/>
            <person name="R C."/>
            <person name="Kalinowski J."/>
            <person name="Zyl L.V."/>
            <person name="Trindade M."/>
        </authorList>
    </citation>
    <scope>NUCLEOTIDE SEQUENCE [LARGE SCALE GENOMIC DNA]</scope>
    <source>
        <strain evidence="2 3">XOM25</strain>
    </source>
</reference>
<evidence type="ECO:0008006" key="4">
    <source>
        <dbReference type="Google" id="ProtNLM"/>
    </source>
</evidence>
<evidence type="ECO:0000313" key="2">
    <source>
        <dbReference type="EMBL" id="WDE03518.1"/>
    </source>
</evidence>
<feature type="chain" id="PRO_5042266908" description="Lipoprotein" evidence="1">
    <location>
        <begin position="26"/>
        <end position="59"/>
    </location>
</feature>
<dbReference type="AlphaFoldDB" id="A0AAE9Z1J3"/>
<evidence type="ECO:0000256" key="1">
    <source>
        <dbReference type="SAM" id="SignalP"/>
    </source>
</evidence>
<dbReference type="EMBL" id="CP059733">
    <property type="protein sequence ID" value="WDE03518.1"/>
    <property type="molecule type" value="Genomic_DNA"/>
</dbReference>
<sequence length="59" mass="6247">MNIKKALLVLSIGADLALLSISATAAGACQRCEEALIACALEGKSWYECAQQTNWCTPC</sequence>
<feature type="signal peptide" evidence="1">
    <location>
        <begin position="1"/>
        <end position="25"/>
    </location>
</feature>
<accession>A0AAE9Z1J3</accession>
<proteinExistence type="predicted"/>
<dbReference type="Proteomes" id="UP000032352">
    <property type="component" value="Chromosome"/>
</dbReference>
<keyword evidence="1" id="KW-0732">Signal</keyword>
<keyword evidence="3" id="KW-1185">Reference proteome</keyword>